<proteinExistence type="predicted"/>
<dbReference type="OrthoDB" id="296674at2759"/>
<dbReference type="EMBL" id="MPUH01001087">
    <property type="protein sequence ID" value="OMJ70445.1"/>
    <property type="molecule type" value="Genomic_DNA"/>
</dbReference>
<dbReference type="GO" id="GO:0005524">
    <property type="term" value="F:ATP binding"/>
    <property type="evidence" value="ECO:0007669"/>
    <property type="project" value="InterPro"/>
</dbReference>
<dbReference type="CDD" id="cd00180">
    <property type="entry name" value="PKc"/>
    <property type="match status" value="1"/>
</dbReference>
<evidence type="ECO:0000313" key="2">
    <source>
        <dbReference type="EMBL" id="OMJ70445.1"/>
    </source>
</evidence>
<gene>
    <name evidence="2" type="ORF">SteCoe_31584</name>
</gene>
<dbReference type="GO" id="GO:0004672">
    <property type="term" value="F:protein kinase activity"/>
    <property type="evidence" value="ECO:0007669"/>
    <property type="project" value="InterPro"/>
</dbReference>
<dbReference type="PROSITE" id="PS50011">
    <property type="entry name" value="PROTEIN_KINASE_DOM"/>
    <property type="match status" value="1"/>
</dbReference>
<dbReference type="SUPFAM" id="SSF56112">
    <property type="entry name" value="Protein kinase-like (PK-like)"/>
    <property type="match status" value="1"/>
</dbReference>
<comment type="caution">
    <text evidence="2">The sequence shown here is derived from an EMBL/GenBank/DDBJ whole genome shotgun (WGS) entry which is preliminary data.</text>
</comment>
<accession>A0A1R2B169</accession>
<organism evidence="2 3">
    <name type="scientific">Stentor coeruleus</name>
    <dbReference type="NCBI Taxonomy" id="5963"/>
    <lineage>
        <taxon>Eukaryota</taxon>
        <taxon>Sar</taxon>
        <taxon>Alveolata</taxon>
        <taxon>Ciliophora</taxon>
        <taxon>Postciliodesmatophora</taxon>
        <taxon>Heterotrichea</taxon>
        <taxon>Heterotrichida</taxon>
        <taxon>Stentoridae</taxon>
        <taxon>Stentor</taxon>
    </lineage>
</organism>
<dbReference type="InterPro" id="IPR008271">
    <property type="entry name" value="Ser/Thr_kinase_AS"/>
</dbReference>
<evidence type="ECO:0000313" key="3">
    <source>
        <dbReference type="Proteomes" id="UP000187209"/>
    </source>
</evidence>
<dbReference type="Pfam" id="PF00069">
    <property type="entry name" value="Pkinase"/>
    <property type="match status" value="1"/>
</dbReference>
<reference evidence="2 3" key="1">
    <citation type="submission" date="2016-11" db="EMBL/GenBank/DDBJ databases">
        <title>The macronuclear genome of Stentor coeruleus: a giant cell with tiny introns.</title>
        <authorList>
            <person name="Slabodnick M."/>
            <person name="Ruby J.G."/>
            <person name="Reiff S.B."/>
            <person name="Swart E.C."/>
            <person name="Gosai S."/>
            <person name="Prabakaran S."/>
            <person name="Witkowska E."/>
            <person name="Larue G.E."/>
            <person name="Fisher S."/>
            <person name="Freeman R.M."/>
            <person name="Gunawardena J."/>
            <person name="Chu W."/>
            <person name="Stover N.A."/>
            <person name="Gregory B.D."/>
            <person name="Nowacki M."/>
            <person name="Derisi J."/>
            <person name="Roy S.W."/>
            <person name="Marshall W.F."/>
            <person name="Sood P."/>
        </authorList>
    </citation>
    <scope>NUCLEOTIDE SEQUENCE [LARGE SCALE GENOMIC DNA]</scope>
    <source>
        <strain evidence="2">WM001</strain>
    </source>
</reference>
<dbReference type="InterPro" id="IPR011009">
    <property type="entry name" value="Kinase-like_dom_sf"/>
</dbReference>
<dbReference type="InterPro" id="IPR000719">
    <property type="entry name" value="Prot_kinase_dom"/>
</dbReference>
<dbReference type="Gene3D" id="1.10.510.10">
    <property type="entry name" value="Transferase(Phosphotransferase) domain 1"/>
    <property type="match status" value="1"/>
</dbReference>
<keyword evidence="3" id="KW-1185">Reference proteome</keyword>
<dbReference type="PANTHER" id="PTHR44167:SF24">
    <property type="entry name" value="SERINE_THREONINE-PROTEIN KINASE CHK2"/>
    <property type="match status" value="1"/>
</dbReference>
<evidence type="ECO:0000259" key="1">
    <source>
        <dbReference type="PROSITE" id="PS50011"/>
    </source>
</evidence>
<dbReference type="PANTHER" id="PTHR44167">
    <property type="entry name" value="OVARIAN-SPECIFIC SERINE/THREONINE-PROTEIN KINASE LOK-RELATED"/>
    <property type="match status" value="1"/>
</dbReference>
<dbReference type="Gene3D" id="3.30.200.20">
    <property type="entry name" value="Phosphorylase Kinase, domain 1"/>
    <property type="match status" value="1"/>
</dbReference>
<protein>
    <recommendedName>
        <fullName evidence="1">Protein kinase domain-containing protein</fullName>
    </recommendedName>
</protein>
<feature type="domain" description="Protein kinase" evidence="1">
    <location>
        <begin position="277"/>
        <end position="555"/>
    </location>
</feature>
<sequence length="560" mass="64583">MSDIYDLVSGSFRTPNVDRLCQDLIKQSFDGNLDAIINNKPRTSDNECLRYYYALCLIKIDEDSINEDFAASKIVDECYQLFEYAPEHTNLIASTLDNILINSILKCKDEEGLLQWASRASKLRNYNYESPSSISAAYSKIMSMIYKQLSIITEKPTRNKYIKILDHFNRGIKFGIGFSSLAAMTAENSLSFIEEKNNSADDEEVKAKPNVKKDLEIIRYIREINEVNGNDPSISQRLESIYNIIKSIPQERVQESLELINNVIIEPNESEIRYEDLEILSDIGKRSGEKICMNLLLAKYRGKLVAVKKYSSENKESLSKIDEEIYINKKLSELKSNLNCFLRYYGTFFRTTQSGYEYGLVMEYHKENLMDFLSKQKATGQTLIDTVIIDMYKTIISSFASMHDLKIYHLDIKPQNILIDDNKNLYIIDFGSASVERINRYDSEIKKKIQGTKGYIAPELLSMINNNSNEEIQYSMEKADVFSLGMTLLQMSTNENLDHELNNSENNHVLLGIIDRVPYNWAKQILYRMLQLNPASRPTIKELLKDIKNIETMTFSRSNQ</sequence>
<dbReference type="SMART" id="SM00220">
    <property type="entry name" value="S_TKc"/>
    <property type="match status" value="1"/>
</dbReference>
<dbReference type="PROSITE" id="PS00108">
    <property type="entry name" value="PROTEIN_KINASE_ST"/>
    <property type="match status" value="1"/>
</dbReference>
<name>A0A1R2B169_9CILI</name>
<dbReference type="Proteomes" id="UP000187209">
    <property type="component" value="Unassembled WGS sequence"/>
</dbReference>
<dbReference type="AlphaFoldDB" id="A0A1R2B169"/>